<evidence type="ECO:0000313" key="2">
    <source>
        <dbReference type="EMBL" id="PHO18817.1"/>
    </source>
</evidence>
<dbReference type="Proteomes" id="UP000262712">
    <property type="component" value="Chromosome"/>
</dbReference>
<protein>
    <recommendedName>
        <fullName evidence="5">DUF2249 domain-containing protein</fullName>
    </recommendedName>
</protein>
<evidence type="ECO:0000313" key="1">
    <source>
        <dbReference type="EMBL" id="AXX91436.1"/>
    </source>
</evidence>
<sequence length="115" mass="13245">MNLPNNAKKIELENTTVDFYEFKKENIDYIYFDTSICAVPEPMINAMAGLKYINHTKKKLIMKNHQIPSGLFPRIEKSFDFIIERGEDDNVLVIFTYKQDSLAEVDFNNNSCAGA</sequence>
<gene>
    <name evidence="1" type="ORF">AMOL_0420</name>
    <name evidence="2" type="ORF">CPU12_02870</name>
</gene>
<organism evidence="2 3">
    <name type="scientific">Malaciobacter molluscorum LMG 25693</name>
    <dbReference type="NCBI Taxonomy" id="870501"/>
    <lineage>
        <taxon>Bacteria</taxon>
        <taxon>Pseudomonadati</taxon>
        <taxon>Campylobacterota</taxon>
        <taxon>Epsilonproteobacteria</taxon>
        <taxon>Campylobacterales</taxon>
        <taxon>Arcobacteraceae</taxon>
        <taxon>Malaciobacter</taxon>
    </lineage>
</organism>
<evidence type="ECO:0000313" key="3">
    <source>
        <dbReference type="Proteomes" id="UP000221222"/>
    </source>
</evidence>
<evidence type="ECO:0000313" key="4">
    <source>
        <dbReference type="Proteomes" id="UP000262712"/>
    </source>
</evidence>
<dbReference type="Proteomes" id="UP000221222">
    <property type="component" value="Unassembled WGS sequence"/>
</dbReference>
<dbReference type="KEGG" id="amol:AMOL_0420"/>
<dbReference type="EMBL" id="CP032098">
    <property type="protein sequence ID" value="AXX91436.1"/>
    <property type="molecule type" value="Genomic_DNA"/>
</dbReference>
<reference evidence="1 4" key="2">
    <citation type="submission" date="2018-08" db="EMBL/GenBank/DDBJ databases">
        <title>Complete genome of the Arcobacter molluscorum type strain LMG 25693.</title>
        <authorList>
            <person name="Miller W.G."/>
            <person name="Yee E."/>
            <person name="Bono J.L."/>
        </authorList>
    </citation>
    <scope>NUCLEOTIDE SEQUENCE [LARGE SCALE GENOMIC DNA]</scope>
    <source>
        <strain evidence="1 4">CECT 7696</strain>
    </source>
</reference>
<evidence type="ECO:0008006" key="5">
    <source>
        <dbReference type="Google" id="ProtNLM"/>
    </source>
</evidence>
<dbReference type="AlphaFoldDB" id="A0A2G1DJZ4"/>
<proteinExistence type="predicted"/>
<dbReference type="RefSeq" id="WP_099341576.1">
    <property type="nucleotide sequence ID" value="NZ_CP032098.1"/>
</dbReference>
<keyword evidence="3" id="KW-1185">Reference proteome</keyword>
<reference evidence="2 3" key="1">
    <citation type="submission" date="2017-09" db="EMBL/GenBank/DDBJ databases">
        <title>Arcobacter canalis sp. nov., a new species isolated from a water canal contaminated with urban sewage.</title>
        <authorList>
            <person name="Perez-Cataluna A."/>
            <person name="Salas-Masso N."/>
            <person name="Figueras M.J."/>
        </authorList>
    </citation>
    <scope>NUCLEOTIDE SEQUENCE [LARGE SCALE GENOMIC DNA]</scope>
    <source>
        <strain evidence="2 3">F98-3</strain>
    </source>
</reference>
<name>A0A2G1DJZ4_9BACT</name>
<dbReference type="EMBL" id="NXFY01000003">
    <property type="protein sequence ID" value="PHO18817.1"/>
    <property type="molecule type" value="Genomic_DNA"/>
</dbReference>
<accession>A0A2G1DJZ4</accession>